<proteinExistence type="predicted"/>
<feature type="compositionally biased region" description="Polar residues" evidence="1">
    <location>
        <begin position="158"/>
        <end position="170"/>
    </location>
</feature>
<feature type="region of interest" description="Disordered" evidence="1">
    <location>
        <begin position="145"/>
        <end position="211"/>
    </location>
</feature>
<protein>
    <submittedName>
        <fullName evidence="2">Uncharacterized protein</fullName>
    </submittedName>
</protein>
<name>A0AA88XW60_PINIB</name>
<feature type="compositionally biased region" description="Polar residues" evidence="1">
    <location>
        <begin position="189"/>
        <end position="204"/>
    </location>
</feature>
<sequence length="251" mass="30204">MVKNAEKANVYQSWLQSDNPTIPRKFQMPEIAGEPENQRMRREKLAREKFLAEIDLLAMRGKYNEEKYKAIDDEVSSFFVDKVDHNTHEDIMKLWRDKCLQEEEKSLERWLKTEKWMKGYEVLFKKQNRERNPYIKVYKGNDQRNLGFNGGNKGRHFSGSSSRDQETQWVRNEYPNRKNRNVQREHVKPNTNSNYNSRMSNNHMSESRSRRPWIPYHERPYRVHRNGLDNRVTSKSQNSFLEYGRQKDGVP</sequence>
<keyword evidence="3" id="KW-1185">Reference proteome</keyword>
<evidence type="ECO:0000256" key="1">
    <source>
        <dbReference type="SAM" id="MobiDB-lite"/>
    </source>
</evidence>
<dbReference type="EMBL" id="VSWD01000009">
    <property type="protein sequence ID" value="KAK3092977.1"/>
    <property type="molecule type" value="Genomic_DNA"/>
</dbReference>
<comment type="caution">
    <text evidence="2">The sequence shown here is derived from an EMBL/GenBank/DDBJ whole genome shotgun (WGS) entry which is preliminary data.</text>
</comment>
<dbReference type="Proteomes" id="UP001186944">
    <property type="component" value="Unassembled WGS sequence"/>
</dbReference>
<organism evidence="2 3">
    <name type="scientific">Pinctada imbricata</name>
    <name type="common">Atlantic pearl-oyster</name>
    <name type="synonym">Pinctada martensii</name>
    <dbReference type="NCBI Taxonomy" id="66713"/>
    <lineage>
        <taxon>Eukaryota</taxon>
        <taxon>Metazoa</taxon>
        <taxon>Spiralia</taxon>
        <taxon>Lophotrochozoa</taxon>
        <taxon>Mollusca</taxon>
        <taxon>Bivalvia</taxon>
        <taxon>Autobranchia</taxon>
        <taxon>Pteriomorphia</taxon>
        <taxon>Pterioida</taxon>
        <taxon>Pterioidea</taxon>
        <taxon>Pteriidae</taxon>
        <taxon>Pinctada</taxon>
    </lineage>
</organism>
<gene>
    <name evidence="2" type="ORF">FSP39_009576</name>
</gene>
<dbReference type="AlphaFoldDB" id="A0AA88XW60"/>
<evidence type="ECO:0000313" key="2">
    <source>
        <dbReference type="EMBL" id="KAK3092977.1"/>
    </source>
</evidence>
<feature type="region of interest" description="Disordered" evidence="1">
    <location>
        <begin position="225"/>
        <end position="251"/>
    </location>
</feature>
<evidence type="ECO:0000313" key="3">
    <source>
        <dbReference type="Proteomes" id="UP001186944"/>
    </source>
</evidence>
<accession>A0AA88XW60</accession>
<reference evidence="2" key="1">
    <citation type="submission" date="2019-08" db="EMBL/GenBank/DDBJ databases">
        <title>The improved chromosome-level genome for the pearl oyster Pinctada fucata martensii using PacBio sequencing and Hi-C.</title>
        <authorList>
            <person name="Zheng Z."/>
        </authorList>
    </citation>
    <scope>NUCLEOTIDE SEQUENCE</scope>
    <source>
        <strain evidence="2">ZZ-2019</strain>
        <tissue evidence="2">Adductor muscle</tissue>
    </source>
</reference>
<feature type="compositionally biased region" description="Polar residues" evidence="1">
    <location>
        <begin position="231"/>
        <end position="240"/>
    </location>
</feature>